<feature type="compositionally biased region" description="Polar residues" evidence="1">
    <location>
        <begin position="401"/>
        <end position="415"/>
    </location>
</feature>
<organism evidence="2 3">
    <name type="scientific">Blepharisma stoltei</name>
    <dbReference type="NCBI Taxonomy" id="1481888"/>
    <lineage>
        <taxon>Eukaryota</taxon>
        <taxon>Sar</taxon>
        <taxon>Alveolata</taxon>
        <taxon>Ciliophora</taxon>
        <taxon>Postciliodesmatophora</taxon>
        <taxon>Heterotrichea</taxon>
        <taxon>Heterotrichida</taxon>
        <taxon>Blepharismidae</taxon>
        <taxon>Blepharisma</taxon>
    </lineage>
</organism>
<evidence type="ECO:0000256" key="1">
    <source>
        <dbReference type="SAM" id="MobiDB-lite"/>
    </source>
</evidence>
<protein>
    <submittedName>
        <fullName evidence="2">Uncharacterized protein</fullName>
    </submittedName>
</protein>
<dbReference type="AlphaFoldDB" id="A0AAU9ITJ2"/>
<gene>
    <name evidence="2" type="ORF">BSTOLATCC_MIC22294</name>
</gene>
<accession>A0AAU9ITJ2</accession>
<dbReference type="EMBL" id="CAJZBQ010000021">
    <property type="protein sequence ID" value="CAG9318936.1"/>
    <property type="molecule type" value="Genomic_DNA"/>
</dbReference>
<comment type="caution">
    <text evidence="2">The sequence shown here is derived from an EMBL/GenBank/DDBJ whole genome shotgun (WGS) entry which is preliminary data.</text>
</comment>
<feature type="region of interest" description="Disordered" evidence="1">
    <location>
        <begin position="367"/>
        <end position="415"/>
    </location>
</feature>
<feature type="region of interest" description="Disordered" evidence="1">
    <location>
        <begin position="301"/>
        <end position="335"/>
    </location>
</feature>
<evidence type="ECO:0000313" key="2">
    <source>
        <dbReference type="EMBL" id="CAG9318936.1"/>
    </source>
</evidence>
<sequence>MERHYHPLNPSQICCAEHAFEMCRIYEKQGKVDDIITVLISFSETVDTKFLLDTNERTQEMKRSLASIGNQFGIQLVRDGDVGSAKMILESGITLLSSLPQDNETMGILATTNLNLAYACHSQGEFEDACRFIEAAAVVERKSKDLTGSLITRVNKAAVLTEIGAYHEAYHTAKEAAKLMEPKIMELVRSKSDAELLKNLRFIESVTLLIVAYINMISALRNNGDRKSLKEAEDLSSQASKLSLRFLGENNPITQRLAFPHRKELKVVRRSSGVSSSSEGFDKNPSTEISLDFTNYKYQPRSTSIEEKKEIPKQTPLSHPESQLKIKREQSPQQDYQIRQRGNRQMDIDLEQSDIAIKQPIISFKSSDTEFEHPQANRQAAKANESKPELKAAEPNKPVLQKQTPIERQTTKPQVVKSQPILKTKIIRLPGALLPCIPIRPSFRKDLLKYNFSKDSAITDGSFLLNPQQPYFPIHEKCEIGQVAIYNSQSYLNACSLSLSENVPYATLSSSLSDSTAIVATESIPLMDLQKILPFLSIRDVLPYSMTLKFIDSFEKFAKWYLLPFMRMVTAPDNSKKIEIWGQSAGLLPRASTRIFLMTSCKVSLNYVSNSTVRMVLSNATDEDYGDKCIRIDMVFDDAASGLLLKKCDSVVRPGVKIIPSICPFDMEFLKQLDPILTEMELYVKDQFGVNLDFNQLCEKDPFLMIRATVTGKSLEKTLWIIQDIRNKRAWQIRAKNLFKINSSGRHRKFECHYTYSYRQIMQNFGIKIDKTEIYERKIIAYYVLESLKLEGNIDMDTQPQEDHDDYDESIMTIPITSVMGKRYLIDNKGYQDPVTISLIGVGLTIIGVRATIYDVETGNEQGCLFPIDGEFYLRDKNNPVKKLSKHAQGKLHAKVWQETKFDEILEEQGGWDWLFSLLKFEGKEMYITDLLGRKTCIESLETALFKEKDS</sequence>
<dbReference type="SUPFAM" id="SSF48452">
    <property type="entry name" value="TPR-like"/>
    <property type="match status" value="1"/>
</dbReference>
<evidence type="ECO:0000313" key="3">
    <source>
        <dbReference type="Proteomes" id="UP001162131"/>
    </source>
</evidence>
<dbReference type="InterPro" id="IPR011990">
    <property type="entry name" value="TPR-like_helical_dom_sf"/>
</dbReference>
<keyword evidence="3" id="KW-1185">Reference proteome</keyword>
<dbReference type="Proteomes" id="UP001162131">
    <property type="component" value="Unassembled WGS sequence"/>
</dbReference>
<feature type="compositionally biased region" description="Basic and acidic residues" evidence="1">
    <location>
        <begin position="384"/>
        <end position="394"/>
    </location>
</feature>
<proteinExistence type="predicted"/>
<reference evidence="2" key="1">
    <citation type="submission" date="2021-09" db="EMBL/GenBank/DDBJ databases">
        <authorList>
            <consortium name="AG Swart"/>
            <person name="Singh M."/>
            <person name="Singh A."/>
            <person name="Seah K."/>
            <person name="Emmerich C."/>
        </authorList>
    </citation>
    <scope>NUCLEOTIDE SEQUENCE</scope>
    <source>
        <strain evidence="2">ATCC30299</strain>
    </source>
</reference>
<name>A0AAU9ITJ2_9CILI</name>
<dbReference type="Gene3D" id="1.25.40.10">
    <property type="entry name" value="Tetratricopeptide repeat domain"/>
    <property type="match status" value="1"/>
</dbReference>